<reference evidence="5" key="1">
    <citation type="journal article" date="2020" name="Stud. Mycol.">
        <title>101 Dothideomycetes genomes: a test case for predicting lifestyles and emergence of pathogens.</title>
        <authorList>
            <person name="Haridas S."/>
            <person name="Albert R."/>
            <person name="Binder M."/>
            <person name="Bloem J."/>
            <person name="Labutti K."/>
            <person name="Salamov A."/>
            <person name="Andreopoulos B."/>
            <person name="Baker S."/>
            <person name="Barry K."/>
            <person name="Bills G."/>
            <person name="Bluhm B."/>
            <person name="Cannon C."/>
            <person name="Castanera R."/>
            <person name="Culley D."/>
            <person name="Daum C."/>
            <person name="Ezra D."/>
            <person name="Gonzalez J."/>
            <person name="Henrissat B."/>
            <person name="Kuo A."/>
            <person name="Liang C."/>
            <person name="Lipzen A."/>
            <person name="Lutzoni F."/>
            <person name="Magnuson J."/>
            <person name="Mondo S."/>
            <person name="Nolan M."/>
            <person name="Ohm R."/>
            <person name="Pangilinan J."/>
            <person name="Park H.-J."/>
            <person name="Ramirez L."/>
            <person name="Alfaro M."/>
            <person name="Sun H."/>
            <person name="Tritt A."/>
            <person name="Yoshinaga Y."/>
            <person name="Zwiers L.-H."/>
            <person name="Turgeon B."/>
            <person name="Goodwin S."/>
            <person name="Spatafora J."/>
            <person name="Crous P."/>
            <person name="Grigoriev I."/>
        </authorList>
    </citation>
    <scope>NUCLEOTIDE SEQUENCE</scope>
    <source>
        <strain evidence="5">CBS 109.77</strain>
    </source>
</reference>
<name>A0A6A6X8P4_9PLEO</name>
<proteinExistence type="inferred from homology"/>
<dbReference type="AlphaFoldDB" id="A0A6A6X8P4"/>
<evidence type="ECO:0000256" key="3">
    <source>
        <dbReference type="ARBA" id="ARBA00023002"/>
    </source>
</evidence>
<evidence type="ECO:0000313" key="6">
    <source>
        <dbReference type="Proteomes" id="UP000799757"/>
    </source>
</evidence>
<dbReference type="Proteomes" id="UP000799757">
    <property type="component" value="Unassembled WGS sequence"/>
</dbReference>
<gene>
    <name evidence="5" type="ORF">K505DRAFT_326130</name>
</gene>
<organism evidence="5 6">
    <name type="scientific">Melanomma pulvis-pyrius CBS 109.77</name>
    <dbReference type="NCBI Taxonomy" id="1314802"/>
    <lineage>
        <taxon>Eukaryota</taxon>
        <taxon>Fungi</taxon>
        <taxon>Dikarya</taxon>
        <taxon>Ascomycota</taxon>
        <taxon>Pezizomycotina</taxon>
        <taxon>Dothideomycetes</taxon>
        <taxon>Pleosporomycetidae</taxon>
        <taxon>Pleosporales</taxon>
        <taxon>Melanommataceae</taxon>
        <taxon>Melanomma</taxon>
    </lineage>
</organism>
<dbReference type="Pfam" id="PF00106">
    <property type="entry name" value="adh_short"/>
    <property type="match status" value="2"/>
</dbReference>
<evidence type="ECO:0000256" key="2">
    <source>
        <dbReference type="ARBA" id="ARBA00022857"/>
    </source>
</evidence>
<dbReference type="Gene3D" id="3.40.50.720">
    <property type="entry name" value="NAD(P)-binding Rossmann-like Domain"/>
    <property type="match status" value="1"/>
</dbReference>
<dbReference type="PRINTS" id="PR00080">
    <property type="entry name" value="SDRFAMILY"/>
</dbReference>
<evidence type="ECO:0000256" key="4">
    <source>
        <dbReference type="RuleBase" id="RU000363"/>
    </source>
</evidence>
<comment type="similarity">
    <text evidence="1 4">Belongs to the short-chain dehydrogenases/reductases (SDR) family.</text>
</comment>
<keyword evidence="3" id="KW-0560">Oxidoreductase</keyword>
<accession>A0A6A6X8P4</accession>
<dbReference type="EMBL" id="MU001968">
    <property type="protein sequence ID" value="KAF2792463.1"/>
    <property type="molecule type" value="Genomic_DNA"/>
</dbReference>
<dbReference type="PANTHER" id="PTHR43963:SF6">
    <property type="entry name" value="CHAIN DEHYDROGENASE FAMILY PROTEIN, PUTATIVE (AFU_ORTHOLOGUE AFUA_3G15350)-RELATED"/>
    <property type="match status" value="1"/>
</dbReference>
<dbReference type="GO" id="GO:0016491">
    <property type="term" value="F:oxidoreductase activity"/>
    <property type="evidence" value="ECO:0007669"/>
    <property type="project" value="UniProtKB-KW"/>
</dbReference>
<keyword evidence="2" id="KW-0521">NADP</keyword>
<evidence type="ECO:0000313" key="5">
    <source>
        <dbReference type="EMBL" id="KAF2792463.1"/>
    </source>
</evidence>
<dbReference type="PRINTS" id="PR00081">
    <property type="entry name" value="GDHRDH"/>
</dbReference>
<evidence type="ECO:0000256" key="1">
    <source>
        <dbReference type="ARBA" id="ARBA00006484"/>
    </source>
</evidence>
<dbReference type="InterPro" id="IPR036291">
    <property type="entry name" value="NAD(P)-bd_dom_sf"/>
</dbReference>
<sequence>MSSNRVGVVTGANKGIGFAIVRQLALQYPKSPLNSGKLLIYLTARDKDRGEAAVHELNDDTQLKNAKALAADGGLSEIKYHALDITDSKSVEAFATFLHQEHGDGVDFVINNAGIALVGFDSNVVNTTLDCNYYKTLEASHTFLPLVKPSGRLINVASMAGKLNKYSDEIKNRFLASKTVGDITSIMQDFASAVEAGKEKEAGFPSAAYAVSKAGLIGGTKALALAEQKKGSTVLINSCCPGFVKTDMTKGAGHKTPDEGAQTPVMLALEDLKGQTGLFWSNKKPDEW</sequence>
<dbReference type="OrthoDB" id="1933717at2759"/>
<dbReference type="InterPro" id="IPR002347">
    <property type="entry name" value="SDR_fam"/>
</dbReference>
<protein>
    <submittedName>
        <fullName evidence="5">Carbonyl reductase</fullName>
    </submittedName>
</protein>
<keyword evidence="6" id="KW-1185">Reference proteome</keyword>
<dbReference type="PANTHER" id="PTHR43963">
    <property type="entry name" value="CARBONYL REDUCTASE 1-RELATED"/>
    <property type="match status" value="1"/>
</dbReference>
<dbReference type="SUPFAM" id="SSF51735">
    <property type="entry name" value="NAD(P)-binding Rossmann-fold domains"/>
    <property type="match status" value="1"/>
</dbReference>